<keyword evidence="1" id="KW-1133">Transmembrane helix</keyword>
<protein>
    <submittedName>
        <fullName evidence="2">Uncharacterized protein</fullName>
    </submittedName>
</protein>
<evidence type="ECO:0000256" key="1">
    <source>
        <dbReference type="SAM" id="Phobius"/>
    </source>
</evidence>
<organism evidence="2 3">
    <name type="scientific">Chrysodeixis includens</name>
    <name type="common">Soybean looper</name>
    <name type="synonym">Pseudoplusia includens</name>
    <dbReference type="NCBI Taxonomy" id="689277"/>
    <lineage>
        <taxon>Eukaryota</taxon>
        <taxon>Metazoa</taxon>
        <taxon>Ecdysozoa</taxon>
        <taxon>Arthropoda</taxon>
        <taxon>Hexapoda</taxon>
        <taxon>Insecta</taxon>
        <taxon>Pterygota</taxon>
        <taxon>Neoptera</taxon>
        <taxon>Endopterygota</taxon>
        <taxon>Lepidoptera</taxon>
        <taxon>Glossata</taxon>
        <taxon>Ditrysia</taxon>
        <taxon>Noctuoidea</taxon>
        <taxon>Noctuidae</taxon>
        <taxon>Plusiinae</taxon>
        <taxon>Chrysodeixis</taxon>
    </lineage>
</organism>
<accession>A0A9P0FZY8</accession>
<proteinExistence type="predicted"/>
<dbReference type="Proteomes" id="UP001154114">
    <property type="component" value="Chromosome 7"/>
</dbReference>
<feature type="transmembrane region" description="Helical" evidence="1">
    <location>
        <begin position="136"/>
        <end position="155"/>
    </location>
</feature>
<gene>
    <name evidence="2" type="ORF">CINC_LOCUS11907</name>
</gene>
<keyword evidence="1" id="KW-0812">Transmembrane</keyword>
<keyword evidence="3" id="KW-1185">Reference proteome</keyword>
<feature type="transmembrane region" description="Helical" evidence="1">
    <location>
        <begin position="88"/>
        <end position="116"/>
    </location>
</feature>
<feature type="transmembrane region" description="Helical" evidence="1">
    <location>
        <begin position="21"/>
        <end position="46"/>
    </location>
</feature>
<evidence type="ECO:0000313" key="2">
    <source>
        <dbReference type="EMBL" id="CAH0625275.1"/>
    </source>
</evidence>
<dbReference type="EMBL" id="LR824010">
    <property type="protein sequence ID" value="CAH0625275.1"/>
    <property type="molecule type" value="Genomic_DNA"/>
</dbReference>
<dbReference type="AlphaFoldDB" id="A0A9P0FZY8"/>
<sequence>MCLKYFQTNKLFYCLPPQYKLLAWGYIILIFNFINLFIASYLKFLAHSDHVLINIKNVIYLLLIFLELVIMVLLIAGAYTKNVELLKFYYVGFVAIFILFVLHNLAVVLHLVYYVYISVEHGQRIVLSFTTIWTNVVPVALLFLQIFFNAYYVLLSVRAEIEQLKTKTKTDVELSNVSAPSDPASPPEFVPVHLSPPTGYSENSIQPPFNVYDYNHNNQHF</sequence>
<feature type="transmembrane region" description="Helical" evidence="1">
    <location>
        <begin position="58"/>
        <end position="76"/>
    </location>
</feature>
<reference evidence="2" key="1">
    <citation type="submission" date="2021-12" db="EMBL/GenBank/DDBJ databases">
        <authorList>
            <person name="King R."/>
        </authorList>
    </citation>
    <scope>NUCLEOTIDE SEQUENCE</scope>
</reference>
<evidence type="ECO:0000313" key="3">
    <source>
        <dbReference type="Proteomes" id="UP001154114"/>
    </source>
</evidence>
<dbReference type="OrthoDB" id="10467490at2759"/>
<name>A0A9P0FZY8_CHRIL</name>
<keyword evidence="1" id="KW-0472">Membrane</keyword>